<organism evidence="4 5">
    <name type="scientific">Salipiger thiooxidans</name>
    <dbReference type="NCBI Taxonomy" id="282683"/>
    <lineage>
        <taxon>Bacteria</taxon>
        <taxon>Pseudomonadati</taxon>
        <taxon>Pseudomonadota</taxon>
        <taxon>Alphaproteobacteria</taxon>
        <taxon>Rhodobacterales</taxon>
        <taxon>Roseobacteraceae</taxon>
        <taxon>Salipiger</taxon>
    </lineage>
</organism>
<evidence type="ECO:0000313" key="4">
    <source>
        <dbReference type="EMBL" id="SDF10173.1"/>
    </source>
</evidence>
<dbReference type="CDD" id="cd19607">
    <property type="entry name" value="GTA_TIM-barrel-like"/>
    <property type="match status" value="1"/>
</dbReference>
<dbReference type="InterPro" id="IPR017853">
    <property type="entry name" value="GH"/>
</dbReference>
<dbReference type="Gene3D" id="3.20.20.80">
    <property type="entry name" value="Glycosidases"/>
    <property type="match status" value="1"/>
</dbReference>
<name>A0A1G7IC19_9RHOB</name>
<protein>
    <submittedName>
        <fullName evidence="4">Putative phage tail protein</fullName>
    </submittedName>
</protein>
<feature type="domain" description="Rcc01698-like C-terminal" evidence="3">
    <location>
        <begin position="1050"/>
        <end position="1150"/>
    </location>
</feature>
<keyword evidence="5" id="KW-1185">Reference proteome</keyword>
<dbReference type="Pfam" id="PF23666">
    <property type="entry name" value="Rcc01698_C"/>
    <property type="match status" value="1"/>
</dbReference>
<evidence type="ECO:0000259" key="3">
    <source>
        <dbReference type="Pfam" id="PF23666"/>
    </source>
</evidence>
<evidence type="ECO:0000259" key="2">
    <source>
        <dbReference type="Pfam" id="PF13550"/>
    </source>
</evidence>
<dbReference type="OrthoDB" id="8445115at2"/>
<gene>
    <name evidence="4" type="ORF">SAMN04488105_112145</name>
</gene>
<dbReference type="InterPro" id="IPR056490">
    <property type="entry name" value="Rcc01698_C"/>
</dbReference>
<sequence>MATILFSAVGAAVGSAFGGSILGLSMTAVGRFIGASFGRALDQRLMGQGSETIETGKVERFRLSASGEGAAIAQVYGRMRIGGHVIWSTEFTERVRTKKAGGGGKGTPSGPTVKSYSYSLSLAVALCEGEISGVNRVWADGAEVPVSDLNMRVYTGSMDQLPDPQMEAIEGVGMVPAYRGTAYVVFEDLALEPFGNRVPQFSFEVTRPVQEDPEDVPHAISGVAMIPGTGEYSLATEPVYLKYGQGSSGVVNVNTPSEQPDFNTSLKQLTDEMPGCRAVSLVVSWFGDDLRCGSCTIRPKIEQNEFEAKNGMAWRVSDLTRDEALLVPRQDNRPVYGGTPSDASVVMAIRRMAEQGMEVLYYPFILMDQMAGNGRPNPWTGEADQPALPWRGRITLDVAPGRDGSSDGSAAAAAEVAAFIGTASAADFTVGDGTVSYSGPDEWSYRRFILHQAALCAAAGGVEAFCIGSEMRALTQIRSDAGFPAVDALRALAAECRALLGPDVKLSYAADWSEYFGYHPQDGSGDLYFHLDPLWADPEIDFIGIDNYMPLSDWRDGEDHADAGWGTIYNPEYLASNVAGGEGYDWYYPTPESRAAQRREPITDGVHGEPWVWRYKDIRNWWQNAHHERVGGVRSEIPTAWQPASKPIRFTELGCAALDKGTNQPNKFLDPKSSESRLPRYSNGLRDEVIQRQYLRVMHSFWRDPANNPVSEEYGAPMLDMDHAYVWAWDARPYPWFPGLTELWADGDNYRRGHWLNGRVSSRTLASVVDEICRKAGLRHHDVSALHGWVRGYVVDQTGDARRALQPLMLAHGFDAIERDGRLVFLPRVGRGAVEIDPERLAVSDELDGDLVRIRASEAEMAGRVRLRFVEADGDHGIAAEETVLPDESTHAVAETELLMSLTRREGRLTVERWLAEGRVARESLRFALPPSRMDIAAGDVVSLPSKAGRVLARIDSVEIGTQQIVDAVRIEPDIYLPSDFPDDSPTLRGFVPAVEVLPLFLDLPLMTGDETEHAPHLALTADPWPGTVAVYDAGSDEGYVLNEIIAARAAIGVTETALYAAPAGLVDQGAALQVRMLSGALQSIDDATLLSGGNLVAIGDGSPGNWEILQFRDAQMLSDRTWLLGHRLRGQFGSDGLMPTVWPPGSWLVALDGTPQQIALAAALRRQQRHYRIGPARRGYDDPSYVHEVHAFDGNGLRPYRPAHLRAAPLGSGLAVSWVRRTRIDGDDWDLAEVPLGEELESYAVRVVQDGSVLREAQVSQPSWNYTPAQDGLSGVFAIEVAQISARYGPGPFARLELVA</sequence>
<feature type="domain" description="Tip attachment protein J" evidence="2">
    <location>
        <begin position="796"/>
        <end position="959"/>
    </location>
</feature>
<proteinExistence type="predicted"/>
<dbReference type="STRING" id="282683.SAMN04488105_112145"/>
<dbReference type="EMBL" id="FNAV01000012">
    <property type="protein sequence ID" value="SDF10173.1"/>
    <property type="molecule type" value="Genomic_DNA"/>
</dbReference>
<dbReference type="InterPro" id="IPR032876">
    <property type="entry name" value="J_dom"/>
</dbReference>
<dbReference type="InterPro" id="IPR025195">
    <property type="entry name" value="GTA_TIM_dom"/>
</dbReference>
<evidence type="ECO:0000313" key="5">
    <source>
        <dbReference type="Proteomes" id="UP000198994"/>
    </source>
</evidence>
<dbReference type="SUPFAM" id="SSF51445">
    <property type="entry name" value="(Trans)glycosidases"/>
    <property type="match status" value="1"/>
</dbReference>
<feature type="domain" description="GTA TIM-barrel-like" evidence="1">
    <location>
        <begin position="443"/>
        <end position="738"/>
    </location>
</feature>
<accession>A0A1G7IC19</accession>
<evidence type="ECO:0000259" key="1">
    <source>
        <dbReference type="Pfam" id="PF13547"/>
    </source>
</evidence>
<dbReference type="Pfam" id="PF13550">
    <property type="entry name" value="Phage-tail_3"/>
    <property type="match status" value="1"/>
</dbReference>
<dbReference type="Pfam" id="PF13547">
    <property type="entry name" value="GTA_TIM"/>
    <property type="match status" value="1"/>
</dbReference>
<dbReference type="Proteomes" id="UP000198994">
    <property type="component" value="Unassembled WGS sequence"/>
</dbReference>
<reference evidence="5" key="1">
    <citation type="submission" date="2016-10" db="EMBL/GenBank/DDBJ databases">
        <authorList>
            <person name="Varghese N."/>
            <person name="Submissions S."/>
        </authorList>
    </citation>
    <scope>NUCLEOTIDE SEQUENCE [LARGE SCALE GENOMIC DNA]</scope>
    <source>
        <strain evidence="5">DSM 10146</strain>
    </source>
</reference>
<dbReference type="RefSeq" id="WP_089961895.1">
    <property type="nucleotide sequence ID" value="NZ_FNAV01000012.1"/>
</dbReference>